<comment type="subcellular location">
    <subcellularLocation>
        <location evidence="1">Cell membrane</location>
        <topology evidence="1">Single-pass membrane protein</topology>
    </subcellularLocation>
</comment>
<accession>A0A4R1L5V9</accession>
<dbReference type="EMBL" id="SMGK01000002">
    <property type="protein sequence ID" value="TCK73532.1"/>
    <property type="molecule type" value="Genomic_DNA"/>
</dbReference>
<dbReference type="AlphaFoldDB" id="A0A4R1L5V9"/>
<evidence type="ECO:0000313" key="10">
    <source>
        <dbReference type="Proteomes" id="UP000295210"/>
    </source>
</evidence>
<dbReference type="Proteomes" id="UP000295210">
    <property type="component" value="Unassembled WGS sequence"/>
</dbReference>
<feature type="domain" description="Phage shock protein PspC N-terminal" evidence="7">
    <location>
        <begin position="40"/>
        <end position="97"/>
    </location>
</feature>
<reference evidence="9 10" key="1">
    <citation type="submission" date="2019-03" db="EMBL/GenBank/DDBJ databases">
        <title>Genomic Encyclopedia of Type Strains, Phase IV (KMG-IV): sequencing the most valuable type-strain genomes for metagenomic binning, comparative biology and taxonomic classification.</title>
        <authorList>
            <person name="Goeker M."/>
        </authorList>
    </citation>
    <scope>NUCLEOTIDE SEQUENCE [LARGE SCALE GENOMIC DNA]</scope>
    <source>
        <strain evidence="9 10">DSM 103428</strain>
    </source>
</reference>
<feature type="domain" description="Zinc-ribbon" evidence="8">
    <location>
        <begin position="4"/>
        <end position="25"/>
    </location>
</feature>
<evidence type="ECO:0000256" key="6">
    <source>
        <dbReference type="SAM" id="Phobius"/>
    </source>
</evidence>
<keyword evidence="4 6" id="KW-1133">Transmembrane helix</keyword>
<comment type="caution">
    <text evidence="9">The sequence shown here is derived from an EMBL/GenBank/DDBJ whole genome shotgun (WGS) entry which is preliminary data.</text>
</comment>
<keyword evidence="3 6" id="KW-0812">Transmembrane</keyword>
<evidence type="ECO:0000256" key="1">
    <source>
        <dbReference type="ARBA" id="ARBA00004162"/>
    </source>
</evidence>
<dbReference type="Pfam" id="PF13240">
    <property type="entry name" value="Zn_Ribbon_1"/>
    <property type="match status" value="1"/>
</dbReference>
<dbReference type="InterPro" id="IPR026870">
    <property type="entry name" value="Zinc_ribbon_dom"/>
</dbReference>
<protein>
    <submittedName>
        <fullName evidence="9">Phage shock protein C (PspC) family protein</fullName>
    </submittedName>
</protein>
<dbReference type="GO" id="GO:0005886">
    <property type="term" value="C:plasma membrane"/>
    <property type="evidence" value="ECO:0007669"/>
    <property type="project" value="UniProtKB-SubCell"/>
</dbReference>
<name>A0A4R1L5V9_9BACT</name>
<dbReference type="RefSeq" id="WP_131993180.1">
    <property type="nucleotide sequence ID" value="NZ_SMGK01000002.1"/>
</dbReference>
<keyword evidence="5 6" id="KW-0472">Membrane</keyword>
<proteinExistence type="predicted"/>
<evidence type="ECO:0000256" key="3">
    <source>
        <dbReference type="ARBA" id="ARBA00022692"/>
    </source>
</evidence>
<dbReference type="InterPro" id="IPR007168">
    <property type="entry name" value="Phageshock_PspC_N"/>
</dbReference>
<gene>
    <name evidence="9" type="ORF">C7378_1145</name>
</gene>
<evidence type="ECO:0000313" key="9">
    <source>
        <dbReference type="EMBL" id="TCK73532.1"/>
    </source>
</evidence>
<dbReference type="OrthoDB" id="7359894at2"/>
<sequence length="115" mass="12284">MAIYCSNCGKAMGDDARFCSACGAQITGVAPAPMPFAQTRMYRPRAGRMVAGVCQGLAVTYHWDVVWVRVLTVLITIFSSGAGLIAYVIFWIVMPEEPYALPPTATTSYPASGGN</sequence>
<dbReference type="InterPro" id="IPR052027">
    <property type="entry name" value="PspC"/>
</dbReference>
<dbReference type="PANTHER" id="PTHR33885:SF3">
    <property type="entry name" value="PHAGE SHOCK PROTEIN C"/>
    <property type="match status" value="1"/>
</dbReference>
<evidence type="ECO:0000259" key="8">
    <source>
        <dbReference type="Pfam" id="PF13240"/>
    </source>
</evidence>
<evidence type="ECO:0000256" key="5">
    <source>
        <dbReference type="ARBA" id="ARBA00023136"/>
    </source>
</evidence>
<evidence type="ECO:0000256" key="2">
    <source>
        <dbReference type="ARBA" id="ARBA00022475"/>
    </source>
</evidence>
<keyword evidence="10" id="KW-1185">Reference proteome</keyword>
<dbReference type="Pfam" id="PF04024">
    <property type="entry name" value="PspC"/>
    <property type="match status" value="1"/>
</dbReference>
<evidence type="ECO:0000259" key="7">
    <source>
        <dbReference type="Pfam" id="PF04024"/>
    </source>
</evidence>
<organism evidence="9 10">
    <name type="scientific">Acidipila rosea</name>
    <dbReference type="NCBI Taxonomy" id="768535"/>
    <lineage>
        <taxon>Bacteria</taxon>
        <taxon>Pseudomonadati</taxon>
        <taxon>Acidobacteriota</taxon>
        <taxon>Terriglobia</taxon>
        <taxon>Terriglobales</taxon>
        <taxon>Acidobacteriaceae</taxon>
        <taxon>Acidipila</taxon>
    </lineage>
</organism>
<dbReference type="PANTHER" id="PTHR33885">
    <property type="entry name" value="PHAGE SHOCK PROTEIN C"/>
    <property type="match status" value="1"/>
</dbReference>
<evidence type="ECO:0000256" key="4">
    <source>
        <dbReference type="ARBA" id="ARBA00022989"/>
    </source>
</evidence>
<feature type="transmembrane region" description="Helical" evidence="6">
    <location>
        <begin position="69"/>
        <end position="93"/>
    </location>
</feature>
<keyword evidence="2" id="KW-1003">Cell membrane</keyword>